<dbReference type="Proteomes" id="UP000295215">
    <property type="component" value="Unassembled WGS sequence"/>
</dbReference>
<dbReference type="OrthoDB" id="2943819at2"/>
<gene>
    <name evidence="2" type="ORF">C8P70_10912</name>
</gene>
<keyword evidence="3" id="KW-1185">Reference proteome</keyword>
<reference evidence="2 3" key="1">
    <citation type="submission" date="2019-03" db="EMBL/GenBank/DDBJ databases">
        <title>Genomic Encyclopedia of Archaeal and Bacterial Type Strains, Phase II (KMG-II): from individual species to whole genera.</title>
        <authorList>
            <person name="Goeker M."/>
        </authorList>
    </citation>
    <scope>NUCLEOTIDE SEQUENCE [LARGE SCALE GENOMIC DNA]</scope>
    <source>
        <strain evidence="2 3">DSM 28213</strain>
    </source>
</reference>
<keyword evidence="1" id="KW-0812">Transmembrane</keyword>
<feature type="transmembrane region" description="Helical" evidence="1">
    <location>
        <begin position="57"/>
        <end position="82"/>
    </location>
</feature>
<keyword evidence="1" id="KW-1133">Transmembrane helix</keyword>
<evidence type="ECO:0000256" key="1">
    <source>
        <dbReference type="SAM" id="Phobius"/>
    </source>
</evidence>
<evidence type="ECO:0000313" key="3">
    <source>
        <dbReference type="Proteomes" id="UP000295215"/>
    </source>
</evidence>
<keyword evidence="1" id="KW-0472">Membrane</keyword>
<dbReference type="RefSeq" id="WP_133712231.1">
    <property type="nucleotide sequence ID" value="NZ_SOAG01000009.1"/>
</dbReference>
<accession>A0A4R7F041</accession>
<dbReference type="EMBL" id="SOAG01000009">
    <property type="protein sequence ID" value="TDS60156.1"/>
    <property type="molecule type" value="Genomic_DNA"/>
</dbReference>
<name>A0A4R7F041_9FLAO</name>
<organism evidence="2 3">
    <name type="scientific">Myroides indicus</name>
    <dbReference type="NCBI Taxonomy" id="1323422"/>
    <lineage>
        <taxon>Bacteria</taxon>
        <taxon>Pseudomonadati</taxon>
        <taxon>Bacteroidota</taxon>
        <taxon>Flavobacteriia</taxon>
        <taxon>Flavobacteriales</taxon>
        <taxon>Flavobacteriaceae</taxon>
        <taxon>Myroides</taxon>
    </lineage>
</organism>
<comment type="caution">
    <text evidence="2">The sequence shown here is derived from an EMBL/GenBank/DDBJ whole genome shotgun (WGS) entry which is preliminary data.</text>
</comment>
<evidence type="ECO:0000313" key="2">
    <source>
        <dbReference type="EMBL" id="TDS60156.1"/>
    </source>
</evidence>
<sequence length="89" mass="10312">MEKFEVTDSRNQVMSVKEWIITMLIMMIPIANIVMLFVWGLGDSGNRNRVNWAKAQLIMFLIMMCLWIFAAVVFGSVFLALFRGEQSDF</sequence>
<proteinExistence type="predicted"/>
<dbReference type="AlphaFoldDB" id="A0A4R7F041"/>
<protein>
    <submittedName>
        <fullName evidence="2">Uncharacterized protein</fullName>
    </submittedName>
</protein>
<feature type="transmembrane region" description="Helical" evidence="1">
    <location>
        <begin position="20"/>
        <end position="42"/>
    </location>
</feature>